<sequence>MWNHTTYPPRPVPKLQIKRKRAKNAKNIRAKTTVTTGDSSVPPSDPSRYRPRSPKMIDLPSTTTLKKHTCLGFPILVMQGTMAMRTTINSLSVREHQMHNKVGGWVSSRERIRKRDETLA</sequence>
<feature type="compositionally biased region" description="Basic residues" evidence="1">
    <location>
        <begin position="16"/>
        <end position="29"/>
    </location>
</feature>
<dbReference type="Proteomes" id="UP000596661">
    <property type="component" value="Chromosome 1"/>
</dbReference>
<dbReference type="Gramene" id="evm.model.01.2187">
    <property type="protein sequence ID" value="cds.evm.model.01.2187"/>
    <property type="gene ID" value="evm.TU.01.2187"/>
</dbReference>
<dbReference type="EMBL" id="UZAU01000059">
    <property type="status" value="NOT_ANNOTATED_CDS"/>
    <property type="molecule type" value="Genomic_DNA"/>
</dbReference>
<proteinExistence type="predicted"/>
<dbReference type="EnsemblPlants" id="evm.model.01.2187">
    <property type="protein sequence ID" value="cds.evm.model.01.2187"/>
    <property type="gene ID" value="evm.TU.01.2187"/>
</dbReference>
<reference evidence="2" key="2">
    <citation type="submission" date="2021-03" db="UniProtKB">
        <authorList>
            <consortium name="EnsemblPlants"/>
        </authorList>
    </citation>
    <scope>IDENTIFICATION</scope>
</reference>
<evidence type="ECO:0000313" key="3">
    <source>
        <dbReference type="Proteomes" id="UP000596661"/>
    </source>
</evidence>
<dbReference type="AlphaFoldDB" id="A0A803NK50"/>
<keyword evidence="3" id="KW-1185">Reference proteome</keyword>
<accession>A0A803NK50</accession>
<organism evidence="2 3">
    <name type="scientific">Cannabis sativa</name>
    <name type="common">Hemp</name>
    <name type="synonym">Marijuana</name>
    <dbReference type="NCBI Taxonomy" id="3483"/>
    <lineage>
        <taxon>Eukaryota</taxon>
        <taxon>Viridiplantae</taxon>
        <taxon>Streptophyta</taxon>
        <taxon>Embryophyta</taxon>
        <taxon>Tracheophyta</taxon>
        <taxon>Spermatophyta</taxon>
        <taxon>Magnoliopsida</taxon>
        <taxon>eudicotyledons</taxon>
        <taxon>Gunneridae</taxon>
        <taxon>Pentapetalae</taxon>
        <taxon>rosids</taxon>
        <taxon>fabids</taxon>
        <taxon>Rosales</taxon>
        <taxon>Cannabaceae</taxon>
        <taxon>Cannabis</taxon>
    </lineage>
</organism>
<protein>
    <submittedName>
        <fullName evidence="2">Uncharacterized protein</fullName>
    </submittedName>
</protein>
<reference evidence="2" key="1">
    <citation type="submission" date="2018-11" db="EMBL/GenBank/DDBJ databases">
        <authorList>
            <person name="Grassa J C."/>
        </authorList>
    </citation>
    <scope>NUCLEOTIDE SEQUENCE [LARGE SCALE GENOMIC DNA]</scope>
</reference>
<evidence type="ECO:0000313" key="2">
    <source>
        <dbReference type="EnsemblPlants" id="cds.evm.model.01.2187"/>
    </source>
</evidence>
<feature type="region of interest" description="Disordered" evidence="1">
    <location>
        <begin position="1"/>
        <end position="60"/>
    </location>
</feature>
<evidence type="ECO:0000256" key="1">
    <source>
        <dbReference type="SAM" id="MobiDB-lite"/>
    </source>
</evidence>
<name>A0A803NK50_CANSA</name>